<proteinExistence type="predicted"/>
<reference evidence="9 10" key="1">
    <citation type="journal article" date="2018" name="Mol. Biol. Evol.">
        <title>Analysis of the draft genome of the red seaweed Gracilariopsis chorda provides insights into genome size evolution in Rhodophyta.</title>
        <authorList>
            <person name="Lee J."/>
            <person name="Yang E.C."/>
            <person name="Graf L."/>
            <person name="Yang J.H."/>
            <person name="Qiu H."/>
            <person name="Zel Zion U."/>
            <person name="Chan C.X."/>
            <person name="Stephens T.G."/>
            <person name="Weber A.P.M."/>
            <person name="Boo G.H."/>
            <person name="Boo S.M."/>
            <person name="Kim K.M."/>
            <person name="Shin Y."/>
            <person name="Jung M."/>
            <person name="Lee S.J."/>
            <person name="Yim H.S."/>
            <person name="Lee J.H."/>
            <person name="Bhattacharya D."/>
            <person name="Yoon H.S."/>
        </authorList>
    </citation>
    <scope>NUCLEOTIDE SEQUENCE [LARGE SCALE GENOMIC DNA]</scope>
    <source>
        <strain evidence="9 10">SKKU-2015</strain>
        <tissue evidence="9">Whole body</tissue>
    </source>
</reference>
<dbReference type="InterPro" id="IPR051882">
    <property type="entry name" value="ATF_bZIP_TF"/>
</dbReference>
<dbReference type="PROSITE" id="PS50217">
    <property type="entry name" value="BZIP"/>
    <property type="match status" value="1"/>
</dbReference>
<evidence type="ECO:0000256" key="2">
    <source>
        <dbReference type="ARBA" id="ARBA00023015"/>
    </source>
</evidence>
<organism evidence="9 10">
    <name type="scientific">Gracilariopsis chorda</name>
    <dbReference type="NCBI Taxonomy" id="448386"/>
    <lineage>
        <taxon>Eukaryota</taxon>
        <taxon>Rhodophyta</taxon>
        <taxon>Florideophyceae</taxon>
        <taxon>Rhodymeniophycidae</taxon>
        <taxon>Gracilariales</taxon>
        <taxon>Gracilariaceae</taxon>
        <taxon>Gracilariopsis</taxon>
    </lineage>
</organism>
<dbReference type="SUPFAM" id="SSF57959">
    <property type="entry name" value="Leucine zipper domain"/>
    <property type="match status" value="1"/>
</dbReference>
<evidence type="ECO:0000256" key="7">
    <source>
        <dbReference type="SAM" id="MobiDB-lite"/>
    </source>
</evidence>
<dbReference type="GO" id="GO:0000978">
    <property type="term" value="F:RNA polymerase II cis-regulatory region sequence-specific DNA binding"/>
    <property type="evidence" value="ECO:0007669"/>
    <property type="project" value="TreeGrafter"/>
</dbReference>
<dbReference type="PANTHER" id="PTHR46164:SF3">
    <property type="entry name" value="ATF6, ISOFORM C"/>
    <property type="match status" value="1"/>
</dbReference>
<accession>A0A2V3ISJ4</accession>
<dbReference type="Proteomes" id="UP000247409">
    <property type="component" value="Unassembled WGS sequence"/>
</dbReference>
<dbReference type="Gene3D" id="1.20.5.170">
    <property type="match status" value="1"/>
</dbReference>
<feature type="region of interest" description="Disordered" evidence="7">
    <location>
        <begin position="1"/>
        <end position="37"/>
    </location>
</feature>
<evidence type="ECO:0000256" key="1">
    <source>
        <dbReference type="ARBA" id="ARBA00004167"/>
    </source>
</evidence>
<evidence type="ECO:0000256" key="5">
    <source>
        <dbReference type="ARBA" id="ARBA00023242"/>
    </source>
</evidence>
<sequence length="335" mass="36128">MPDTEPPAAQPWLLAPSPTIRLNTPTLDPLPVQSPTDWLNALSSNPNPPGFTPRFSPAFAQLQSPGVSAEVAANPVGPNAPSQALSDLFRCTEYPFSAVTPAKPVQLPHPHHPSALPKQHVVSVQPPHGSVTAPLPTSVPLAPGFPHTQEPLQQPASSNPAASLSLPKAPTLSPRPAVHPTAKASVPAVAPPSDLPNAAVTVGGQRAVLGSGLMSNAVHEAQIRARMKAESFALARKKENAKRRKSAANTIRGTNQAKSNLTAEELKQQKYRNRLRLNRESAAVSRVRRKEYVKLLEEQLVNAEKERVRLAAELMDMQKQQNKLREHLTELERAV</sequence>
<feature type="coiled-coil region" evidence="6">
    <location>
        <begin position="293"/>
        <end position="334"/>
    </location>
</feature>
<dbReference type="CDD" id="cd14686">
    <property type="entry name" value="bZIP"/>
    <property type="match status" value="1"/>
</dbReference>
<dbReference type="GO" id="GO:0000981">
    <property type="term" value="F:DNA-binding transcription factor activity, RNA polymerase II-specific"/>
    <property type="evidence" value="ECO:0007669"/>
    <property type="project" value="TreeGrafter"/>
</dbReference>
<evidence type="ECO:0000256" key="3">
    <source>
        <dbReference type="ARBA" id="ARBA00023125"/>
    </source>
</evidence>
<comment type="subcellular location">
    <subcellularLocation>
        <location evidence="1">Membrane</location>
        <topology evidence="1">Single-pass membrane protein</topology>
    </subcellularLocation>
</comment>
<dbReference type="InterPro" id="IPR004827">
    <property type="entry name" value="bZIP"/>
</dbReference>
<dbReference type="GO" id="GO:0030968">
    <property type="term" value="P:endoplasmic reticulum unfolded protein response"/>
    <property type="evidence" value="ECO:0007669"/>
    <property type="project" value="TreeGrafter"/>
</dbReference>
<keyword evidence="10" id="KW-1185">Reference proteome</keyword>
<dbReference type="GO" id="GO:0016020">
    <property type="term" value="C:membrane"/>
    <property type="evidence" value="ECO:0007669"/>
    <property type="project" value="UniProtKB-SubCell"/>
</dbReference>
<evidence type="ECO:0000256" key="6">
    <source>
        <dbReference type="SAM" id="Coils"/>
    </source>
</evidence>
<protein>
    <recommendedName>
        <fullName evidence="8">BZIP domain-containing protein</fullName>
    </recommendedName>
</protein>
<feature type="compositionally biased region" description="Low complexity" evidence="7">
    <location>
        <begin position="151"/>
        <end position="174"/>
    </location>
</feature>
<name>A0A2V3ISJ4_9FLOR</name>
<dbReference type="STRING" id="448386.A0A2V3ISJ4"/>
<dbReference type="AlphaFoldDB" id="A0A2V3ISJ4"/>
<evidence type="ECO:0000313" key="10">
    <source>
        <dbReference type="Proteomes" id="UP000247409"/>
    </source>
</evidence>
<keyword evidence="5" id="KW-0539">Nucleus</keyword>
<keyword evidence="4" id="KW-0804">Transcription</keyword>
<keyword evidence="2" id="KW-0805">Transcription regulation</keyword>
<keyword evidence="6" id="KW-0175">Coiled coil</keyword>
<feature type="region of interest" description="Disordered" evidence="7">
    <location>
        <begin position="125"/>
        <end position="189"/>
    </location>
</feature>
<keyword evidence="3" id="KW-0238">DNA-binding</keyword>
<gene>
    <name evidence="9" type="ORF">BWQ96_05135</name>
</gene>
<dbReference type="SMART" id="SM00338">
    <property type="entry name" value="BRLZ"/>
    <property type="match status" value="1"/>
</dbReference>
<dbReference type="GO" id="GO:0005634">
    <property type="term" value="C:nucleus"/>
    <property type="evidence" value="ECO:0007669"/>
    <property type="project" value="TreeGrafter"/>
</dbReference>
<dbReference type="PANTHER" id="PTHR46164">
    <property type="entry name" value="ATF6, ISOFORM C"/>
    <property type="match status" value="1"/>
</dbReference>
<comment type="caution">
    <text evidence="9">The sequence shown here is derived from an EMBL/GenBank/DDBJ whole genome shotgun (WGS) entry which is preliminary data.</text>
</comment>
<evidence type="ECO:0000313" key="9">
    <source>
        <dbReference type="EMBL" id="PXF45096.1"/>
    </source>
</evidence>
<evidence type="ECO:0000256" key="4">
    <source>
        <dbReference type="ARBA" id="ARBA00023163"/>
    </source>
</evidence>
<evidence type="ECO:0000259" key="8">
    <source>
        <dbReference type="PROSITE" id="PS50217"/>
    </source>
</evidence>
<dbReference type="InterPro" id="IPR046347">
    <property type="entry name" value="bZIP_sf"/>
</dbReference>
<feature type="domain" description="BZIP" evidence="8">
    <location>
        <begin position="268"/>
        <end position="331"/>
    </location>
</feature>
<dbReference type="PRINTS" id="PR01217">
    <property type="entry name" value="PRICHEXTENSN"/>
</dbReference>
<dbReference type="EMBL" id="NBIV01000070">
    <property type="protein sequence ID" value="PXF45096.1"/>
    <property type="molecule type" value="Genomic_DNA"/>
</dbReference>
<dbReference type="OrthoDB" id="11201at2759"/>